<comment type="similarity">
    <text evidence="1">Belongs to the helicase family. UvrD subfamily.</text>
</comment>
<dbReference type="CDD" id="cd17932">
    <property type="entry name" value="DEXQc_UvrD"/>
    <property type="match status" value="1"/>
</dbReference>
<dbReference type="GO" id="GO:0003677">
    <property type="term" value="F:DNA binding"/>
    <property type="evidence" value="ECO:0007669"/>
    <property type="project" value="UniProtKB-KW"/>
</dbReference>
<feature type="domain" description="UvrD-like helicase ATP-binding" evidence="12">
    <location>
        <begin position="22"/>
        <end position="344"/>
    </location>
</feature>
<evidence type="ECO:0000256" key="11">
    <source>
        <dbReference type="PROSITE-ProRule" id="PRU00560"/>
    </source>
</evidence>
<keyword evidence="2 11" id="KW-0547">Nucleotide-binding</keyword>
<evidence type="ECO:0000256" key="3">
    <source>
        <dbReference type="ARBA" id="ARBA00022801"/>
    </source>
</evidence>
<dbReference type="HOGENOM" id="CLU_004585_5_2_9"/>
<dbReference type="PROSITE" id="PS51198">
    <property type="entry name" value="UVRD_HELICASE_ATP_BIND"/>
    <property type="match status" value="1"/>
</dbReference>
<dbReference type="EC" id="5.6.2.4" evidence="9"/>
<dbReference type="Proteomes" id="UP000032431">
    <property type="component" value="Chromosome I"/>
</dbReference>
<keyword evidence="7" id="KW-0413">Isomerase</keyword>
<dbReference type="PATRIC" id="fig|29343.3.peg.1076"/>
<evidence type="ECO:0000256" key="9">
    <source>
        <dbReference type="ARBA" id="ARBA00034808"/>
    </source>
</evidence>
<evidence type="ECO:0000313" key="15">
    <source>
        <dbReference type="Proteomes" id="UP000032431"/>
    </source>
</evidence>
<dbReference type="Gene3D" id="1.10.10.160">
    <property type="match status" value="1"/>
</dbReference>
<organism evidence="14 15">
    <name type="scientific">[Clostridium] cellulosi</name>
    <dbReference type="NCBI Taxonomy" id="29343"/>
    <lineage>
        <taxon>Bacteria</taxon>
        <taxon>Bacillati</taxon>
        <taxon>Bacillota</taxon>
        <taxon>Clostridia</taxon>
        <taxon>Eubacteriales</taxon>
        <taxon>Oscillospiraceae</taxon>
        <taxon>Oscillospiraceae incertae sedis</taxon>
    </lineage>
</organism>
<keyword evidence="3 11" id="KW-0378">Hydrolase</keyword>
<evidence type="ECO:0000256" key="5">
    <source>
        <dbReference type="ARBA" id="ARBA00022840"/>
    </source>
</evidence>
<dbReference type="PROSITE" id="PS51217">
    <property type="entry name" value="UVRD_HELICASE_CTER"/>
    <property type="match status" value="1"/>
</dbReference>
<dbReference type="PANTHER" id="PTHR11070:SF2">
    <property type="entry name" value="ATP-DEPENDENT DNA HELICASE SRS2"/>
    <property type="match status" value="1"/>
</dbReference>
<dbReference type="InterPro" id="IPR000212">
    <property type="entry name" value="DNA_helicase_UvrD/REP"/>
</dbReference>
<feature type="domain" description="UvrD-like helicase C-terminal" evidence="13">
    <location>
        <begin position="345"/>
        <end position="618"/>
    </location>
</feature>
<keyword evidence="6" id="KW-0238">DNA-binding</keyword>
<comment type="catalytic activity">
    <reaction evidence="10">
        <text>ATP + H2O = ADP + phosphate + H(+)</text>
        <dbReference type="Rhea" id="RHEA:13065"/>
        <dbReference type="ChEBI" id="CHEBI:15377"/>
        <dbReference type="ChEBI" id="CHEBI:15378"/>
        <dbReference type="ChEBI" id="CHEBI:30616"/>
        <dbReference type="ChEBI" id="CHEBI:43474"/>
        <dbReference type="ChEBI" id="CHEBI:456216"/>
        <dbReference type="EC" id="5.6.2.4"/>
    </reaction>
</comment>
<dbReference type="KEGG" id="ccel:CCDG5_1020"/>
<evidence type="ECO:0000256" key="1">
    <source>
        <dbReference type="ARBA" id="ARBA00009922"/>
    </source>
</evidence>
<evidence type="ECO:0000256" key="6">
    <source>
        <dbReference type="ARBA" id="ARBA00023125"/>
    </source>
</evidence>
<dbReference type="Gene3D" id="3.40.50.300">
    <property type="entry name" value="P-loop containing nucleotide triphosphate hydrolases"/>
    <property type="match status" value="2"/>
</dbReference>
<sequence>MPENINTEFIKLRKEIMEADFSRLNDMQRQAVFHTKGPLLILAGAGSGKTTVLVNRIACILKYGNAYESEKIEYDVNNETLDYLRDCLKNKRFSEERLSRLLSVGKVPAWSVMAITFTNKAANELKERLSSMLGDDARDIWACTFHSACSRILRRDIDKLDMGYTGSFTIYDTDDSVKLIRQFVKDVKDEKSFASKVVLPTISRAKEKCLDPKEFASISSNDSRMDMIAKIYEKYQQALRRANALDFDDMIMLTVKLFEKRPDVLEYYQHRFKYILVDEYQDTNHAQYRLVSLLADKHRNICVVGDDDQSIYRFRGATIENILSFEKQYPDAKVIKLEQNYRSTSTILNAANEVIANNKGRKGKILWTKNGTGEKIDINEFEDESSESQYISNSILENVKNGAKFSDHAILYRMNAQSGAIEKALVSRGIPYRIIGGFRFYERMEIKDILAYLCVINNKDDDLHFERIVNVPKRGIGNATLEAAHEISDRYGISLYEVFKRCDEFECFSRKAVKIKSLINFFEEMRSASKVIAPHELITEVIEKSGYLAELESDKSSDSEERIQNLNTLISNAADYEKNQDEPTLSGFLEETSLMTDLDNYDENADTVVLMTVHSAKGLEFPIVYIAGMEDGIFPNQAALSFPEEMEEERRLAYVAITRAKEKLNFSYARSRMIFGKTVYHRRSRFIDEIPEIYVNEHTSSREQIFNAFKPAKGQFGKQTIQTGGLGIGQKAAHTEEKYQAGDIVVHDTFGKGIVLSAKAMGNDMLLEIAFERFGTKKIMANFAKLKRA</sequence>
<dbReference type="Pfam" id="PF13361">
    <property type="entry name" value="UvrD_C"/>
    <property type="match status" value="1"/>
</dbReference>
<dbReference type="GO" id="GO:0005829">
    <property type="term" value="C:cytosol"/>
    <property type="evidence" value="ECO:0007669"/>
    <property type="project" value="TreeGrafter"/>
</dbReference>
<evidence type="ECO:0000259" key="12">
    <source>
        <dbReference type="PROSITE" id="PS51198"/>
    </source>
</evidence>
<name>A0A078KNM4_9FIRM</name>
<dbReference type="Gene3D" id="1.10.486.10">
    <property type="entry name" value="PCRA, domain 4"/>
    <property type="match status" value="1"/>
</dbReference>
<evidence type="ECO:0000259" key="13">
    <source>
        <dbReference type="PROSITE" id="PS51217"/>
    </source>
</evidence>
<dbReference type="Pfam" id="PF00580">
    <property type="entry name" value="UvrD-helicase"/>
    <property type="match status" value="2"/>
</dbReference>
<dbReference type="SUPFAM" id="SSF52540">
    <property type="entry name" value="P-loop containing nucleoside triphosphate hydrolases"/>
    <property type="match status" value="1"/>
</dbReference>
<evidence type="ECO:0000313" key="14">
    <source>
        <dbReference type="EMBL" id="CDZ24137.1"/>
    </source>
</evidence>
<evidence type="ECO:0000256" key="2">
    <source>
        <dbReference type="ARBA" id="ARBA00022741"/>
    </source>
</evidence>
<dbReference type="GO" id="GO:0000725">
    <property type="term" value="P:recombinational repair"/>
    <property type="evidence" value="ECO:0007669"/>
    <property type="project" value="TreeGrafter"/>
</dbReference>
<accession>A0A078KNM4</accession>
<dbReference type="InterPro" id="IPR027417">
    <property type="entry name" value="P-loop_NTPase"/>
</dbReference>
<dbReference type="GO" id="GO:0016887">
    <property type="term" value="F:ATP hydrolysis activity"/>
    <property type="evidence" value="ECO:0007669"/>
    <property type="project" value="RHEA"/>
</dbReference>
<protein>
    <recommendedName>
        <fullName evidence="9">DNA 3'-5' helicase</fullName>
        <ecNumber evidence="9">5.6.2.4</ecNumber>
    </recommendedName>
</protein>
<evidence type="ECO:0000256" key="8">
    <source>
        <dbReference type="ARBA" id="ARBA00034617"/>
    </source>
</evidence>
<dbReference type="AlphaFoldDB" id="A0A078KNM4"/>
<comment type="catalytic activity">
    <reaction evidence="8">
        <text>Couples ATP hydrolysis with the unwinding of duplex DNA by translocating in the 3'-5' direction.</text>
        <dbReference type="EC" id="5.6.2.4"/>
    </reaction>
</comment>
<keyword evidence="4 11" id="KW-0347">Helicase</keyword>
<dbReference type="InterPro" id="IPR014017">
    <property type="entry name" value="DNA_helicase_UvrD-like_C"/>
</dbReference>
<dbReference type="InterPro" id="IPR013986">
    <property type="entry name" value="DExx_box_DNA_helicase_dom_sf"/>
</dbReference>
<dbReference type="OrthoDB" id="9810135at2"/>
<dbReference type="GO" id="GO:0005524">
    <property type="term" value="F:ATP binding"/>
    <property type="evidence" value="ECO:0007669"/>
    <property type="project" value="UniProtKB-UniRule"/>
</dbReference>
<dbReference type="InterPro" id="IPR014016">
    <property type="entry name" value="UvrD-like_ATP-bd"/>
</dbReference>
<feature type="binding site" evidence="11">
    <location>
        <begin position="43"/>
        <end position="50"/>
    </location>
    <ligand>
        <name>ATP</name>
        <dbReference type="ChEBI" id="CHEBI:30616"/>
    </ligand>
</feature>
<evidence type="ECO:0000256" key="4">
    <source>
        <dbReference type="ARBA" id="ARBA00022806"/>
    </source>
</evidence>
<dbReference type="STRING" id="29343.CCDG5_1020"/>
<dbReference type="CDD" id="cd18807">
    <property type="entry name" value="SF1_C_UvrD"/>
    <property type="match status" value="1"/>
</dbReference>
<keyword evidence="5 11" id="KW-0067">ATP-binding</keyword>
<evidence type="ECO:0000256" key="7">
    <source>
        <dbReference type="ARBA" id="ARBA00023235"/>
    </source>
</evidence>
<keyword evidence="15" id="KW-1185">Reference proteome</keyword>
<dbReference type="FunFam" id="1.10.486.10:FF:000003">
    <property type="entry name" value="ATP-dependent DNA helicase"/>
    <property type="match status" value="1"/>
</dbReference>
<dbReference type="GO" id="GO:0033202">
    <property type="term" value="C:DNA helicase complex"/>
    <property type="evidence" value="ECO:0007669"/>
    <property type="project" value="TreeGrafter"/>
</dbReference>
<dbReference type="PANTHER" id="PTHR11070">
    <property type="entry name" value="UVRD / RECB / PCRA DNA HELICASE FAMILY MEMBER"/>
    <property type="match status" value="1"/>
</dbReference>
<reference evidence="15" key="1">
    <citation type="submission" date="2014-07" db="EMBL/GenBank/DDBJ databases">
        <authorList>
            <person name="Wibberg D."/>
        </authorList>
    </citation>
    <scope>NUCLEOTIDE SEQUENCE [LARGE SCALE GENOMIC DNA]</scope>
    <source>
        <strain evidence="15">DG5</strain>
    </source>
</reference>
<evidence type="ECO:0000256" key="10">
    <source>
        <dbReference type="ARBA" id="ARBA00048988"/>
    </source>
</evidence>
<dbReference type="EMBL" id="LM995447">
    <property type="protein sequence ID" value="CDZ24137.1"/>
    <property type="molecule type" value="Genomic_DNA"/>
</dbReference>
<dbReference type="GO" id="GO:0043138">
    <property type="term" value="F:3'-5' DNA helicase activity"/>
    <property type="evidence" value="ECO:0007669"/>
    <property type="project" value="UniProtKB-EC"/>
</dbReference>
<proteinExistence type="inferred from homology"/>
<gene>
    <name evidence="14" type="ORF">CCDG5_1020</name>
</gene>
<dbReference type="Pfam" id="PF21196">
    <property type="entry name" value="PcrA_UvrD_tudor"/>
    <property type="match status" value="1"/>
</dbReference>